<organism evidence="1 2">
    <name type="scientific">Sphingomonas daechungensis</name>
    <dbReference type="NCBI Taxonomy" id="1176646"/>
    <lineage>
        <taxon>Bacteria</taxon>
        <taxon>Pseudomonadati</taxon>
        <taxon>Pseudomonadota</taxon>
        <taxon>Alphaproteobacteria</taxon>
        <taxon>Sphingomonadales</taxon>
        <taxon>Sphingomonadaceae</taxon>
        <taxon>Sphingomonas</taxon>
    </lineage>
</organism>
<dbReference type="Proteomes" id="UP000516134">
    <property type="component" value="Chromosome"/>
</dbReference>
<reference evidence="1 2" key="1">
    <citation type="submission" date="2020-08" db="EMBL/GenBank/DDBJ databases">
        <title>Genome sequence of Sphingomonas daechungensis KACC 18115T.</title>
        <authorList>
            <person name="Hyun D.-W."/>
            <person name="Bae J.-W."/>
        </authorList>
    </citation>
    <scope>NUCLEOTIDE SEQUENCE [LARGE SCALE GENOMIC DNA]</scope>
    <source>
        <strain evidence="1 2">KACC 18115</strain>
    </source>
</reference>
<dbReference type="SUPFAM" id="SSF56925">
    <property type="entry name" value="OMPA-like"/>
    <property type="match status" value="1"/>
</dbReference>
<name>A0ABX6T4X2_9SPHN</name>
<dbReference type="EMBL" id="CP060780">
    <property type="protein sequence ID" value="QNP43763.1"/>
    <property type="molecule type" value="Genomic_DNA"/>
</dbReference>
<evidence type="ECO:0000313" key="2">
    <source>
        <dbReference type="Proteomes" id="UP000516134"/>
    </source>
</evidence>
<accession>A0ABX6T4X2</accession>
<dbReference type="RefSeq" id="WP_187715188.1">
    <property type="nucleotide sequence ID" value="NZ_CP060780.1"/>
</dbReference>
<proteinExistence type="predicted"/>
<sequence>MDAPDVDGSSSNWEASFTPYLWLAGTAGNVGVPKFGQGVEIDKSFADMLSNLNFAFMGAVDARRKRFVMRGDLMYLSMTAKAENILNQAFLSGRVDAKTTIATASIGVRVVDQGPLFLDVLVGGRIIGLNVDMKLTGPNQTFSYGTSPSNVSPLIGARLHVPLGEKWGLGVYGDVGGLLHNTDVKWQALATIQYDISRRWTAIAGYRHMQIHHESQRLDFDVNMNGPLLGFSYKF</sequence>
<evidence type="ECO:0008006" key="3">
    <source>
        <dbReference type="Google" id="ProtNLM"/>
    </source>
</evidence>
<gene>
    <name evidence="1" type="ORF">H9L15_03645</name>
</gene>
<dbReference type="Gene3D" id="2.40.160.20">
    <property type="match status" value="1"/>
</dbReference>
<evidence type="ECO:0000313" key="1">
    <source>
        <dbReference type="EMBL" id="QNP43763.1"/>
    </source>
</evidence>
<protein>
    <recommendedName>
        <fullName evidence="3">Outer membrane protein beta-barrel domain-containing protein</fullName>
    </recommendedName>
</protein>
<keyword evidence="2" id="KW-1185">Reference proteome</keyword>
<dbReference type="InterPro" id="IPR011250">
    <property type="entry name" value="OMP/PagP_B-barrel"/>
</dbReference>